<keyword evidence="2" id="KW-1185">Reference proteome</keyword>
<dbReference type="AlphaFoldDB" id="A0A0C9X158"/>
<dbReference type="HOGENOM" id="CLU_2794353_0_0_1"/>
<reference evidence="1 2" key="1">
    <citation type="submission" date="2014-04" db="EMBL/GenBank/DDBJ databases">
        <authorList>
            <consortium name="DOE Joint Genome Institute"/>
            <person name="Kuo A."/>
            <person name="Kohler A."/>
            <person name="Nagy L.G."/>
            <person name="Floudas D."/>
            <person name="Copeland A."/>
            <person name="Barry K.W."/>
            <person name="Cichocki N."/>
            <person name="Veneault-Fourrey C."/>
            <person name="LaButti K."/>
            <person name="Lindquist E.A."/>
            <person name="Lipzen A."/>
            <person name="Lundell T."/>
            <person name="Morin E."/>
            <person name="Murat C."/>
            <person name="Sun H."/>
            <person name="Tunlid A."/>
            <person name="Henrissat B."/>
            <person name="Grigoriev I.V."/>
            <person name="Hibbett D.S."/>
            <person name="Martin F."/>
            <person name="Nordberg H.P."/>
            <person name="Cantor M.N."/>
            <person name="Hua S.X."/>
        </authorList>
    </citation>
    <scope>NUCLEOTIDE SEQUENCE [LARGE SCALE GENOMIC DNA]</scope>
    <source>
        <strain evidence="1 2">LaAM-08-1</strain>
    </source>
</reference>
<sequence>MSFRERVARREAAVIDDDKNVALHVQNGAETIQLPREQGYQNLDSHTKPAPKISGVFLWRWFAFKCSS</sequence>
<dbReference type="EMBL" id="KN839221">
    <property type="protein sequence ID" value="KIJ90297.1"/>
    <property type="molecule type" value="Genomic_DNA"/>
</dbReference>
<gene>
    <name evidence="1" type="ORF">K443DRAFT_15348</name>
</gene>
<organism evidence="1 2">
    <name type="scientific">Laccaria amethystina LaAM-08-1</name>
    <dbReference type="NCBI Taxonomy" id="1095629"/>
    <lineage>
        <taxon>Eukaryota</taxon>
        <taxon>Fungi</taxon>
        <taxon>Dikarya</taxon>
        <taxon>Basidiomycota</taxon>
        <taxon>Agaricomycotina</taxon>
        <taxon>Agaricomycetes</taxon>
        <taxon>Agaricomycetidae</taxon>
        <taxon>Agaricales</taxon>
        <taxon>Agaricineae</taxon>
        <taxon>Hydnangiaceae</taxon>
        <taxon>Laccaria</taxon>
    </lineage>
</organism>
<protein>
    <submittedName>
        <fullName evidence="1">Uncharacterized protein</fullName>
    </submittedName>
</protein>
<evidence type="ECO:0000313" key="2">
    <source>
        <dbReference type="Proteomes" id="UP000054477"/>
    </source>
</evidence>
<accession>A0A0C9X158</accession>
<name>A0A0C9X158_9AGAR</name>
<dbReference type="Proteomes" id="UP000054477">
    <property type="component" value="Unassembled WGS sequence"/>
</dbReference>
<reference evidence="2" key="2">
    <citation type="submission" date="2015-01" db="EMBL/GenBank/DDBJ databases">
        <title>Evolutionary Origins and Diversification of the Mycorrhizal Mutualists.</title>
        <authorList>
            <consortium name="DOE Joint Genome Institute"/>
            <consortium name="Mycorrhizal Genomics Consortium"/>
            <person name="Kohler A."/>
            <person name="Kuo A."/>
            <person name="Nagy L.G."/>
            <person name="Floudas D."/>
            <person name="Copeland A."/>
            <person name="Barry K.W."/>
            <person name="Cichocki N."/>
            <person name="Veneault-Fourrey C."/>
            <person name="LaButti K."/>
            <person name="Lindquist E.A."/>
            <person name="Lipzen A."/>
            <person name="Lundell T."/>
            <person name="Morin E."/>
            <person name="Murat C."/>
            <person name="Riley R."/>
            <person name="Ohm R."/>
            <person name="Sun H."/>
            <person name="Tunlid A."/>
            <person name="Henrissat B."/>
            <person name="Grigoriev I.V."/>
            <person name="Hibbett D.S."/>
            <person name="Martin F."/>
        </authorList>
    </citation>
    <scope>NUCLEOTIDE SEQUENCE [LARGE SCALE GENOMIC DNA]</scope>
    <source>
        <strain evidence="2">LaAM-08-1</strain>
    </source>
</reference>
<evidence type="ECO:0000313" key="1">
    <source>
        <dbReference type="EMBL" id="KIJ90297.1"/>
    </source>
</evidence>
<proteinExistence type="predicted"/>